<evidence type="ECO:0000256" key="4">
    <source>
        <dbReference type="ARBA" id="ARBA00022448"/>
    </source>
</evidence>
<evidence type="ECO:0000256" key="11">
    <source>
        <dbReference type="SAM" id="Phobius"/>
    </source>
</evidence>
<dbReference type="Proteomes" id="UP000675920">
    <property type="component" value="Unplaced"/>
</dbReference>
<comment type="subcellular location">
    <subcellularLocation>
        <location evidence="1">Cell membrane</location>
        <topology evidence="1">Single-pass membrane protein</topology>
    </subcellularLocation>
</comment>
<protein>
    <recommendedName>
        <fullName evidence="3">Sec translocon accessory complex subunit YajC</fullName>
    </recommendedName>
</protein>
<keyword evidence="9" id="KW-0811">Translocation</keyword>
<evidence type="ECO:0000256" key="6">
    <source>
        <dbReference type="ARBA" id="ARBA00022692"/>
    </source>
</evidence>
<dbReference type="GO" id="GO:0005886">
    <property type="term" value="C:plasma membrane"/>
    <property type="evidence" value="ECO:0007669"/>
    <property type="project" value="UniProtKB-SubCell"/>
</dbReference>
<dbReference type="PANTHER" id="PTHR33909:SF1">
    <property type="entry name" value="SEC TRANSLOCON ACCESSORY COMPLEX SUBUNIT YAJC"/>
    <property type="match status" value="1"/>
</dbReference>
<reference evidence="13" key="2">
    <citation type="journal article" date="1998" name="Infect. Immun.">
        <title>Cloning and sequencing of yajC and secD homologs of Brucella abortus and demonstration of immune responses to YajC in mice vaccinated with B. abortus RB51.</title>
        <authorList>
            <person name="Vemulapalli R."/>
            <person name="Duncan A.J."/>
            <person name="Boyle S.M."/>
            <person name="Sriranganathan N."/>
            <person name="Toth T.E."/>
            <person name="Schurig G.G."/>
        </authorList>
    </citation>
    <scope>NUCLEOTIDE SEQUENCE</scope>
</reference>
<name>A0A8B6X6V2_9BURK</name>
<dbReference type="PANTHER" id="PTHR33909">
    <property type="entry name" value="SEC TRANSLOCON ACCESSORY COMPLEX SUBUNIT YAJC"/>
    <property type="match status" value="1"/>
</dbReference>
<keyword evidence="6 11" id="KW-0812">Transmembrane</keyword>
<keyword evidence="8 11" id="KW-1133">Transmembrane helix</keyword>
<feature type="transmembrane region" description="Helical" evidence="11">
    <location>
        <begin position="20"/>
        <end position="39"/>
    </location>
</feature>
<evidence type="ECO:0000256" key="5">
    <source>
        <dbReference type="ARBA" id="ARBA00022475"/>
    </source>
</evidence>
<keyword evidence="12" id="KW-1185">Reference proteome</keyword>
<reference evidence="13" key="3">
    <citation type="submission" date="2025-08" db="UniProtKB">
        <authorList>
            <consortium name="RefSeq"/>
        </authorList>
    </citation>
    <scope>IDENTIFICATION</scope>
</reference>
<evidence type="ECO:0000313" key="13">
    <source>
        <dbReference type="RefSeq" id="WP_028313085.1"/>
    </source>
</evidence>
<dbReference type="Pfam" id="PF02699">
    <property type="entry name" value="YajC"/>
    <property type="match status" value="1"/>
</dbReference>
<dbReference type="PRINTS" id="PR01853">
    <property type="entry name" value="YAJCTRNLCASE"/>
</dbReference>
<evidence type="ECO:0000256" key="3">
    <source>
        <dbReference type="ARBA" id="ARBA00014962"/>
    </source>
</evidence>
<accession>A0A8B6X6V2</accession>
<evidence type="ECO:0000256" key="1">
    <source>
        <dbReference type="ARBA" id="ARBA00004162"/>
    </source>
</evidence>
<dbReference type="InterPro" id="IPR003849">
    <property type="entry name" value="Preprotein_translocase_YajC"/>
</dbReference>
<dbReference type="AlphaFoldDB" id="A0A8B6X6V2"/>
<keyword evidence="10 11" id="KW-0472">Membrane</keyword>
<proteinExistence type="inferred from homology"/>
<dbReference type="SMART" id="SM01323">
    <property type="entry name" value="YajC"/>
    <property type="match status" value="1"/>
</dbReference>
<keyword evidence="7" id="KW-0653">Protein transport</keyword>
<evidence type="ECO:0000313" key="12">
    <source>
        <dbReference type="Proteomes" id="UP000675920"/>
    </source>
</evidence>
<gene>
    <name evidence="13" type="primary">yajC</name>
</gene>
<evidence type="ECO:0000256" key="10">
    <source>
        <dbReference type="ARBA" id="ARBA00023136"/>
    </source>
</evidence>
<keyword evidence="4" id="KW-0813">Transport</keyword>
<evidence type="ECO:0000256" key="9">
    <source>
        <dbReference type="ARBA" id="ARBA00023010"/>
    </source>
</evidence>
<keyword evidence="5" id="KW-1003">Cell membrane</keyword>
<evidence type="ECO:0000256" key="2">
    <source>
        <dbReference type="ARBA" id="ARBA00006742"/>
    </source>
</evidence>
<sequence>MISVAYAQTAGGAAAGPEALLFQFGPFVLIFAVMYFLMIRPQMKRQKEMKTMLDALQKGDEVITIGGVLGKIAKVSDHYLTIEVASAKDGAIELLVQRQAVQSVLPKGTIKSL</sequence>
<organism evidence="12 13">
    <name type="scientific">Derxia gummosa DSM 723</name>
    <dbReference type="NCBI Taxonomy" id="1121388"/>
    <lineage>
        <taxon>Bacteria</taxon>
        <taxon>Pseudomonadati</taxon>
        <taxon>Pseudomonadota</taxon>
        <taxon>Betaproteobacteria</taxon>
        <taxon>Burkholderiales</taxon>
        <taxon>Alcaligenaceae</taxon>
        <taxon>Derxia</taxon>
    </lineage>
</organism>
<dbReference type="RefSeq" id="WP_028313085.1">
    <property type="nucleotide sequence ID" value="NZ_KI519500.1"/>
</dbReference>
<reference evidence="13" key="1">
    <citation type="journal article" date="1997" name="EMBO J.">
        <title>The SecDFyajC domain of preprotein translocase controls preprotein movement by regulating SecA membrane cycling.</title>
        <authorList>
            <person name="Duong F."/>
            <person name="Wickner W."/>
        </authorList>
    </citation>
    <scope>NUCLEOTIDE SEQUENCE</scope>
</reference>
<dbReference type="OrthoDB" id="9811406at2"/>
<evidence type="ECO:0000256" key="7">
    <source>
        <dbReference type="ARBA" id="ARBA00022927"/>
    </source>
</evidence>
<dbReference type="NCBIfam" id="TIGR00739">
    <property type="entry name" value="yajC"/>
    <property type="match status" value="1"/>
</dbReference>
<dbReference type="GO" id="GO:0015031">
    <property type="term" value="P:protein transport"/>
    <property type="evidence" value="ECO:0007669"/>
    <property type="project" value="UniProtKB-KW"/>
</dbReference>
<evidence type="ECO:0000256" key="8">
    <source>
        <dbReference type="ARBA" id="ARBA00022989"/>
    </source>
</evidence>
<comment type="similarity">
    <text evidence="2">Belongs to the YajC family.</text>
</comment>